<evidence type="ECO:0000259" key="12">
    <source>
        <dbReference type="PROSITE" id="PS51745"/>
    </source>
</evidence>
<comment type="subcellular location">
    <subcellularLocation>
        <location evidence="1 10">Nucleus</location>
    </subcellularLocation>
</comment>
<evidence type="ECO:0000313" key="13">
    <source>
        <dbReference type="Proteomes" id="UP000087171"/>
    </source>
</evidence>
<feature type="compositionally biased region" description="Polar residues" evidence="11">
    <location>
        <begin position="48"/>
        <end position="66"/>
    </location>
</feature>
<evidence type="ECO:0000256" key="2">
    <source>
        <dbReference type="ARBA" id="ARBA00006728"/>
    </source>
</evidence>
<evidence type="ECO:0000256" key="6">
    <source>
        <dbReference type="ARBA" id="ARBA00023163"/>
    </source>
</evidence>
<dbReference type="InterPro" id="IPR003311">
    <property type="entry name" value="AUX_IAA"/>
</dbReference>
<dbReference type="Gene3D" id="3.10.20.90">
    <property type="entry name" value="Phosphatidylinositol 3-kinase Catalytic Subunit, Chain A, domain 1"/>
    <property type="match status" value="1"/>
</dbReference>
<keyword evidence="4 10" id="KW-0678">Repressor</keyword>
<name>A0A1S2YUX4_CICAR</name>
<dbReference type="Pfam" id="PF02309">
    <property type="entry name" value="AUX_IAA"/>
    <property type="match status" value="1"/>
</dbReference>
<evidence type="ECO:0000256" key="11">
    <source>
        <dbReference type="SAM" id="MobiDB-lite"/>
    </source>
</evidence>
<organism evidence="13 14">
    <name type="scientific">Cicer arietinum</name>
    <name type="common">Chickpea</name>
    <name type="synonym">Garbanzo</name>
    <dbReference type="NCBI Taxonomy" id="3827"/>
    <lineage>
        <taxon>Eukaryota</taxon>
        <taxon>Viridiplantae</taxon>
        <taxon>Streptophyta</taxon>
        <taxon>Embryophyta</taxon>
        <taxon>Tracheophyta</taxon>
        <taxon>Spermatophyta</taxon>
        <taxon>Magnoliopsida</taxon>
        <taxon>eudicotyledons</taxon>
        <taxon>Gunneridae</taxon>
        <taxon>Pentapetalae</taxon>
        <taxon>rosids</taxon>
        <taxon>fabids</taxon>
        <taxon>Fabales</taxon>
        <taxon>Fabaceae</taxon>
        <taxon>Papilionoideae</taxon>
        <taxon>50 kb inversion clade</taxon>
        <taxon>NPAAA clade</taxon>
        <taxon>Hologalegina</taxon>
        <taxon>IRL clade</taxon>
        <taxon>Cicereae</taxon>
        <taxon>Cicer</taxon>
    </lineage>
</organism>
<dbReference type="GeneID" id="101489478"/>
<gene>
    <name evidence="14" type="primary">LOC101489478</name>
</gene>
<dbReference type="InterPro" id="IPR053793">
    <property type="entry name" value="PB1-like"/>
</dbReference>
<protein>
    <recommendedName>
        <fullName evidence="10">Auxin-induced protein</fullName>
    </recommendedName>
</protein>
<dbReference type="InterPro" id="IPR033389">
    <property type="entry name" value="AUX/IAA_dom"/>
</dbReference>
<dbReference type="FunFam" id="3.10.20.90:FF:000225">
    <property type="entry name" value="Auxin-responsive protein"/>
    <property type="match status" value="1"/>
</dbReference>
<evidence type="ECO:0000256" key="8">
    <source>
        <dbReference type="ARBA" id="ARBA00023294"/>
    </source>
</evidence>
<keyword evidence="6 10" id="KW-0804">Transcription</keyword>
<keyword evidence="8 10" id="KW-0927">Auxin signaling pathway</keyword>
<feature type="region of interest" description="Disordered" evidence="11">
    <location>
        <begin position="48"/>
        <end position="70"/>
    </location>
</feature>
<dbReference type="GO" id="GO:0005634">
    <property type="term" value="C:nucleus"/>
    <property type="evidence" value="ECO:0007669"/>
    <property type="project" value="UniProtKB-SubCell"/>
</dbReference>
<evidence type="ECO:0000313" key="14">
    <source>
        <dbReference type="RefSeq" id="XP_004510314.1"/>
    </source>
</evidence>
<dbReference type="KEGG" id="cam:101489478"/>
<evidence type="ECO:0000256" key="3">
    <source>
        <dbReference type="ARBA" id="ARBA00011726"/>
    </source>
</evidence>
<dbReference type="GO" id="GO:0006355">
    <property type="term" value="P:regulation of DNA-templated transcription"/>
    <property type="evidence" value="ECO:0007669"/>
    <property type="project" value="InterPro"/>
</dbReference>
<comment type="subunit">
    <text evidence="3 10">Homodimers and heterodimers.</text>
</comment>
<dbReference type="GO" id="GO:0009734">
    <property type="term" value="P:auxin-activated signaling pathway"/>
    <property type="evidence" value="ECO:0007669"/>
    <property type="project" value="UniProtKB-UniRule"/>
</dbReference>
<comment type="similarity">
    <text evidence="2 10">Belongs to the Aux/IAA family.</text>
</comment>
<dbReference type="Proteomes" id="UP000087171">
    <property type="component" value="Chromosome Ca7"/>
</dbReference>
<dbReference type="RefSeq" id="XP_004510314.1">
    <property type="nucleotide sequence ID" value="XM_004510257.3"/>
</dbReference>
<dbReference type="PROSITE" id="PS51745">
    <property type="entry name" value="PB1"/>
    <property type="match status" value="1"/>
</dbReference>
<evidence type="ECO:0000256" key="7">
    <source>
        <dbReference type="ARBA" id="ARBA00023242"/>
    </source>
</evidence>
<evidence type="ECO:0000256" key="10">
    <source>
        <dbReference type="RuleBase" id="RU004549"/>
    </source>
</evidence>
<dbReference type="PANTHER" id="PTHR31734:SF236">
    <property type="entry name" value="AUXIN-INDUCED PROTEIN"/>
    <property type="match status" value="1"/>
</dbReference>
<keyword evidence="7 10" id="KW-0539">Nucleus</keyword>
<proteinExistence type="inferred from homology"/>
<dbReference type="PaxDb" id="3827-XP_004510314.1"/>
<reference evidence="14" key="2">
    <citation type="submission" date="2025-08" db="UniProtKB">
        <authorList>
            <consortium name="RefSeq"/>
        </authorList>
    </citation>
    <scope>IDENTIFICATION</scope>
    <source>
        <tissue evidence="14">Etiolated seedlings</tissue>
    </source>
</reference>
<evidence type="ECO:0000256" key="5">
    <source>
        <dbReference type="ARBA" id="ARBA00023015"/>
    </source>
</evidence>
<feature type="compositionally biased region" description="Basic and acidic residues" evidence="11">
    <location>
        <begin position="164"/>
        <end position="180"/>
    </location>
</feature>
<evidence type="ECO:0000256" key="4">
    <source>
        <dbReference type="ARBA" id="ARBA00022491"/>
    </source>
</evidence>
<dbReference type="PANTHER" id="PTHR31734">
    <property type="entry name" value="AUXIN-RESPONSIVE PROTEIN IAA17"/>
    <property type="match status" value="1"/>
</dbReference>
<dbReference type="AlphaFoldDB" id="A0A1S2YUX4"/>
<accession>A0A1S2YUX4</accession>
<dbReference type="eggNOG" id="ENOG502QPYY">
    <property type="taxonomic scope" value="Eukaryota"/>
</dbReference>
<evidence type="ECO:0000256" key="1">
    <source>
        <dbReference type="ARBA" id="ARBA00004123"/>
    </source>
</evidence>
<comment type="function">
    <text evidence="9">Aux/IAA proteins are short-lived transcriptional factors that function as repressors of early auxin response genes at low auxin concentrations. Repression is thought to result from the interaction with auxin response factors (ARFs), proteins that bind to the auxin-responsive promoter element (AuxRE). Formation of heterodimers with ARF proteins may alter their ability to modulate early auxin response genes expression.</text>
</comment>
<feature type="region of interest" description="Disordered" evidence="11">
    <location>
        <begin position="164"/>
        <end position="184"/>
    </location>
</feature>
<feature type="domain" description="PB1" evidence="12">
    <location>
        <begin position="114"/>
        <end position="227"/>
    </location>
</feature>
<dbReference type="STRING" id="3827.A0A1S2YUX4"/>
<reference evidence="13" key="1">
    <citation type="journal article" date="2013" name="Nat. Biotechnol.">
        <title>Draft genome sequence of chickpea (Cicer arietinum) provides a resource for trait improvement.</title>
        <authorList>
            <person name="Varshney R.K."/>
            <person name="Song C."/>
            <person name="Saxena R.K."/>
            <person name="Azam S."/>
            <person name="Yu S."/>
            <person name="Sharpe A.G."/>
            <person name="Cannon S."/>
            <person name="Baek J."/>
            <person name="Rosen B.D."/>
            <person name="Tar'an B."/>
            <person name="Millan T."/>
            <person name="Zhang X."/>
            <person name="Ramsay L.D."/>
            <person name="Iwata A."/>
            <person name="Wang Y."/>
            <person name="Nelson W."/>
            <person name="Farmer A.D."/>
            <person name="Gaur P.M."/>
            <person name="Soderlund C."/>
            <person name="Penmetsa R.V."/>
            <person name="Xu C."/>
            <person name="Bharti A.K."/>
            <person name="He W."/>
            <person name="Winter P."/>
            <person name="Zhao S."/>
            <person name="Hane J.K."/>
            <person name="Carrasquilla-Garcia N."/>
            <person name="Condie J.A."/>
            <person name="Upadhyaya H.D."/>
            <person name="Luo M.C."/>
            <person name="Thudi M."/>
            <person name="Gowda C.L."/>
            <person name="Singh N.P."/>
            <person name="Lichtenzveig J."/>
            <person name="Gali K.K."/>
            <person name="Rubio J."/>
            <person name="Nadarajan N."/>
            <person name="Dolezel J."/>
            <person name="Bansal K.C."/>
            <person name="Xu X."/>
            <person name="Edwards D."/>
            <person name="Zhang G."/>
            <person name="Kahl G."/>
            <person name="Gil J."/>
            <person name="Singh K.B."/>
            <person name="Datta S.K."/>
            <person name="Jackson S.A."/>
            <person name="Wang J."/>
            <person name="Cook D.R."/>
        </authorList>
    </citation>
    <scope>NUCLEOTIDE SEQUENCE [LARGE SCALE GENOMIC DNA]</scope>
    <source>
        <strain evidence="13">cv. CDC Frontier</strain>
    </source>
</reference>
<evidence type="ECO:0000256" key="9">
    <source>
        <dbReference type="ARBA" id="ARBA00025283"/>
    </source>
</evidence>
<dbReference type="OrthoDB" id="615826at2759"/>
<sequence length="238" mass="26528">MWQRSHEKGSLDEIKLELRLAPPGEQNEKSIKNTLNLQDVENNAFSMPSSVNSALSNRSQNRNGSSPVVGWPPIRSYRKNIATGGSSKSPTESRLVVPDTVEACNKPINNSCKGLFVKIHMDGVPIGRKININAYDSYEKLSSAVDQLFRSLLEEMNLSHYYSAKRDSSRNNKKQEEDKSSTGSLIGSGEYTLVYEDNEGDKMLVGDVPWHMFVSTVKRLRVSKTSDIPAFNLGSKKD</sequence>
<keyword evidence="5 10" id="KW-0805">Transcription regulation</keyword>
<keyword evidence="13" id="KW-1185">Reference proteome</keyword>
<dbReference type="SUPFAM" id="SSF54277">
    <property type="entry name" value="CAD &amp; PB1 domains"/>
    <property type="match status" value="1"/>
</dbReference>